<evidence type="ECO:0000256" key="3">
    <source>
        <dbReference type="ARBA" id="ARBA00022531"/>
    </source>
</evidence>
<dbReference type="GO" id="GO:0009507">
    <property type="term" value="C:chloroplast"/>
    <property type="evidence" value="ECO:0007669"/>
    <property type="project" value="UniProtKB-SubCell"/>
</dbReference>
<evidence type="ECO:0000256" key="1">
    <source>
        <dbReference type="ARBA" id="ARBA00004229"/>
    </source>
</evidence>
<keyword evidence="2" id="KW-0150">Chloroplast</keyword>
<organism evidence="5">
    <name type="scientific">Euglena gracilis</name>
    <dbReference type="NCBI Taxonomy" id="3039"/>
    <lineage>
        <taxon>Eukaryota</taxon>
        <taxon>Discoba</taxon>
        <taxon>Euglenozoa</taxon>
        <taxon>Euglenida</taxon>
        <taxon>Spirocuta</taxon>
        <taxon>Euglenophyceae</taxon>
        <taxon>Euglenales</taxon>
        <taxon>Euglenaceae</taxon>
        <taxon>Euglena</taxon>
    </lineage>
</organism>
<dbReference type="InterPro" id="IPR022796">
    <property type="entry name" value="Chloroa_b-bind"/>
</dbReference>
<dbReference type="AlphaFoldDB" id="A8HPC6"/>
<evidence type="ECO:0000256" key="4">
    <source>
        <dbReference type="ARBA" id="ARBA00022640"/>
    </source>
</evidence>
<reference evidence="5" key="1">
    <citation type="journal article" date="2008" name="Mol. Biol. Evol.">
        <title>Euglena light-harvesting complexes are encoded by multifarious polyprotein mRNAs that evolve in concert.</title>
        <authorList>
            <person name="Koziol A.G."/>
            <person name="Durnford D.G."/>
        </authorList>
    </citation>
    <scope>NUCLEOTIDE SEQUENCE</scope>
</reference>
<dbReference type="GO" id="GO:0016020">
    <property type="term" value="C:membrane"/>
    <property type="evidence" value="ECO:0007669"/>
    <property type="project" value="InterPro"/>
</dbReference>
<evidence type="ECO:0000256" key="2">
    <source>
        <dbReference type="ARBA" id="ARBA00022528"/>
    </source>
</evidence>
<protein>
    <submittedName>
        <fullName evidence="5">Chloroplast light-harvesting complex I protein</fullName>
    </submittedName>
</protein>
<dbReference type="GO" id="GO:0009765">
    <property type="term" value="P:photosynthesis, light harvesting"/>
    <property type="evidence" value="ECO:0007669"/>
    <property type="project" value="InterPro"/>
</dbReference>
<dbReference type="SUPFAM" id="SSF103511">
    <property type="entry name" value="Chlorophyll a-b binding protein"/>
    <property type="match status" value="5"/>
</dbReference>
<keyword evidence="3" id="KW-0602">Photosynthesis</keyword>
<sequence length="926" mass="100105">MAASSGERLLWIPNATPPAHLTGEFPGDRGFDPLGLSKDPKVFARMRISEVFHGRLAMLGIVGCVGQEWLFNKGAWFDYSDFDLPRLGLIALQVIAPLEYWRGNGGFSWNGNDGPDRSYPGFDPLGLTTEDTKLREIKNGRLAMSAMLGLEVQSHITGKSPLTNLGDHLSSPFTANILTGGGSVAMFSTSGKVDRPLWFPGGYAPSYLTGQYFGDRGFDPAGLAADPKVFERMRVSEVYHGRLAMLAIVGAVVPDILGKGAWYEAAQNAGIGVNEVAVFTAAYGVVEVARGLKANSDPTKNYPGFDPLKLTTDYTKEAEIKNGRLALTGMLGLEVQRHVTGVSPLVNLVEHVKHPLNHNIAESVMHQWPVAMFAATGHKDGVWFPGAQPPAHLTGEYPADRGFDPLSLAADPTVYARMRVSEVFHARLSMLAIVGSIVPELLGKGAWFEVGNSVDGIKLGFILMAIAAPTEYWRGNGGFNWDKGTADRSYPGFDPLKLTTDYTKAAEIKNGRLAMTGLLGLTFQYLATGESPLANLAAHLANPVGANITTTLAMYSTSGEKYRGLWFPNITPPAYLTGEFPADRGFDPAGLAADPKVYERMRVAEVFNGRLAMLAIVGCVYPELLGNGVWFEVWNKVDFYRFALISLQVVAPLEYWRGNGGFGWDGEEKYDRSYPGFDPCNLTTEYTKAAEIKNGRLAMIGMFGLEVQNHVTAQGPVANLIEHLRHPLAANIGASLAHPWPPVAMFATTGHKDGVWFPGAQPPAHLTGEYPADRGFDPLSLAADPTVYARMRVSEVFHARLSMLAIVGSILPELLGKGAWFEVGNSVDGIKLGFILMAIAAPTEYWRGNGGFNWDKGTADRSYPGFDPLKLTTDYTKAAEIKNGRLAMTGLLGLTFQYLATGESPLANLAAHLANPVGANITTTLA</sequence>
<dbReference type="Pfam" id="PF00504">
    <property type="entry name" value="Chloroa_b-bind"/>
    <property type="match status" value="5"/>
</dbReference>
<comment type="subcellular location">
    <subcellularLocation>
        <location evidence="1">Plastid</location>
        <location evidence="1">Chloroplast</location>
    </subcellularLocation>
</comment>
<proteinExistence type="evidence at transcript level"/>
<dbReference type="PANTHER" id="PTHR21649">
    <property type="entry name" value="CHLOROPHYLL A/B BINDING PROTEIN"/>
    <property type="match status" value="1"/>
</dbReference>
<dbReference type="EMBL" id="EU124875">
    <property type="protein sequence ID" value="ABW06947.1"/>
    <property type="molecule type" value="mRNA"/>
</dbReference>
<gene>
    <name evidence="5" type="primary">Lhca5</name>
</gene>
<keyword evidence="4" id="KW-0934">Plastid</keyword>
<dbReference type="InterPro" id="IPR001344">
    <property type="entry name" value="Chloro_AB-bd_pln"/>
</dbReference>
<dbReference type="Gene3D" id="1.10.3460.10">
    <property type="entry name" value="Chlorophyll a/b binding protein domain"/>
    <property type="match status" value="5"/>
</dbReference>
<accession>A8HPC6</accession>
<evidence type="ECO:0000313" key="5">
    <source>
        <dbReference type="EMBL" id="ABW06947.1"/>
    </source>
</evidence>
<name>A8HPC6_EUGGR</name>